<evidence type="ECO:0000313" key="1">
    <source>
        <dbReference type="EMBL" id="DBA02195.1"/>
    </source>
</evidence>
<reference evidence="1" key="1">
    <citation type="submission" date="2022-11" db="EMBL/GenBank/DDBJ databases">
        <authorList>
            <person name="Morgan W.R."/>
            <person name="Tartar A."/>
        </authorList>
    </citation>
    <scope>NUCLEOTIDE SEQUENCE</scope>
    <source>
        <strain evidence="1">ARSEF 373</strain>
    </source>
</reference>
<name>A0AAV2ZC68_9STRA</name>
<sequence length="190" mass="21751">MQGVDRLDLRRAGFAIADGHSFKKWYKKLAMAIIDIARCSAYCTRKLSIDSSQALKAGSRAIRGCAVCKFEARYATECTDYYERHRVCLCRKKYSDDQPAAYMCPDSSATCWQKYHHYYFPQKLFNSSGRIMRESDLYLAHSAAAQQSRENPEALVTESTVDRVFDLLDEGVKANHNEELTVSKQRLVHN</sequence>
<accession>A0AAV2ZC68</accession>
<gene>
    <name evidence="1" type="ORF">N0F65_004830</name>
</gene>
<dbReference type="EMBL" id="DAKRPA010000035">
    <property type="protein sequence ID" value="DBA02195.1"/>
    <property type="molecule type" value="Genomic_DNA"/>
</dbReference>
<keyword evidence="2" id="KW-1185">Reference proteome</keyword>
<evidence type="ECO:0000313" key="2">
    <source>
        <dbReference type="Proteomes" id="UP001146120"/>
    </source>
</evidence>
<comment type="caution">
    <text evidence="1">The sequence shown here is derived from an EMBL/GenBank/DDBJ whole genome shotgun (WGS) entry which is preliminary data.</text>
</comment>
<dbReference type="AlphaFoldDB" id="A0AAV2ZC68"/>
<protein>
    <submittedName>
        <fullName evidence="1">Uncharacterized protein</fullName>
    </submittedName>
</protein>
<organism evidence="1 2">
    <name type="scientific">Lagenidium giganteum</name>
    <dbReference type="NCBI Taxonomy" id="4803"/>
    <lineage>
        <taxon>Eukaryota</taxon>
        <taxon>Sar</taxon>
        <taxon>Stramenopiles</taxon>
        <taxon>Oomycota</taxon>
        <taxon>Peronosporomycetes</taxon>
        <taxon>Pythiales</taxon>
        <taxon>Pythiaceae</taxon>
    </lineage>
</organism>
<reference evidence="1" key="2">
    <citation type="journal article" date="2023" name="Microbiol Resour">
        <title>Decontamination and Annotation of the Draft Genome Sequence of the Oomycete Lagenidium giganteum ARSEF 373.</title>
        <authorList>
            <person name="Morgan W.R."/>
            <person name="Tartar A."/>
        </authorList>
    </citation>
    <scope>NUCLEOTIDE SEQUENCE</scope>
    <source>
        <strain evidence="1">ARSEF 373</strain>
    </source>
</reference>
<dbReference type="Proteomes" id="UP001146120">
    <property type="component" value="Unassembled WGS sequence"/>
</dbReference>
<proteinExistence type="predicted"/>